<dbReference type="SUPFAM" id="SSF55424">
    <property type="entry name" value="FAD/NAD-linked reductases, dimerisation (C-terminal) domain"/>
    <property type="match status" value="1"/>
</dbReference>
<dbReference type="RefSeq" id="WP_138448432.1">
    <property type="nucleotide sequence ID" value="NZ_VBUT01000005.1"/>
</dbReference>
<dbReference type="InterPro" id="IPR050446">
    <property type="entry name" value="FAD-oxidoreductase/Apoptosis"/>
</dbReference>
<dbReference type="PANTHER" id="PTHR43557:SF2">
    <property type="entry name" value="RIESKE DOMAIN-CONTAINING PROTEIN-RELATED"/>
    <property type="match status" value="1"/>
</dbReference>
<dbReference type="InterPro" id="IPR028202">
    <property type="entry name" value="Reductase_C"/>
</dbReference>
<proteinExistence type="predicted"/>
<evidence type="ECO:0000256" key="4">
    <source>
        <dbReference type="ARBA" id="ARBA00023002"/>
    </source>
</evidence>
<evidence type="ECO:0000256" key="2">
    <source>
        <dbReference type="ARBA" id="ARBA00022630"/>
    </source>
</evidence>
<dbReference type="InterPro" id="IPR036188">
    <property type="entry name" value="FAD/NAD-bd_sf"/>
</dbReference>
<evidence type="ECO:0000259" key="6">
    <source>
        <dbReference type="Pfam" id="PF14759"/>
    </source>
</evidence>
<gene>
    <name evidence="7" type="ORF">FEK34_14750</name>
</gene>
<accession>A0A5R8NS74</accession>
<reference evidence="7 8" key="1">
    <citation type="submission" date="2019-05" db="EMBL/GenBank/DDBJ databases">
        <title>Genomes sequences of two Nocardia cyriacigeorgica environmental isolates, type strains Nocardia asteroides ATCC 19247 and Nocardia cyriacigeorgica DSM 44484.</title>
        <authorList>
            <person name="Vautrin F."/>
            <person name="Bergeron E."/>
            <person name="Dubost A."/>
            <person name="Abrouk D."/>
            <person name="Rodriguez Nava V."/>
            <person name="Pujic P."/>
        </authorList>
    </citation>
    <scope>NUCLEOTIDE SEQUENCE [LARGE SCALE GENOMIC DNA]</scope>
    <source>
        <strain evidence="7 8">EML 446</strain>
    </source>
</reference>
<evidence type="ECO:0000256" key="1">
    <source>
        <dbReference type="ARBA" id="ARBA00001974"/>
    </source>
</evidence>
<evidence type="ECO:0000259" key="5">
    <source>
        <dbReference type="Pfam" id="PF07992"/>
    </source>
</evidence>
<organism evidence="7 8">
    <name type="scientific">Nocardia cyriacigeorgica</name>
    <dbReference type="NCBI Taxonomy" id="135487"/>
    <lineage>
        <taxon>Bacteria</taxon>
        <taxon>Bacillati</taxon>
        <taxon>Actinomycetota</taxon>
        <taxon>Actinomycetes</taxon>
        <taxon>Mycobacteriales</taxon>
        <taxon>Nocardiaceae</taxon>
        <taxon>Nocardia</taxon>
    </lineage>
</organism>
<name>A0A5R8NS74_9NOCA</name>
<sequence length="407" mass="42314">MSGRIVIVGAGIAGATAAKTLRKEGYAGAIVVLGGEPALPYRRPAVSKELLAGTAAPARLLIDSADSWRAADIDIRPGTWVDRIEPDRNRIRLADGTPLDYDRLLLATGARPRTLPGQHPAARTMRSIADADTLRALLFDGGSLLVVGAGLIGCEVAATARGLGVAVTVVHAASSPLDRVVPAVLGAHIHRLHTGHGVAIHNDVTLDRLDHTDSAVTATAADGRQWTASSVLVAIGSMPDTGLAETAGVVIDNGIRVDEHYRTSVPDIYAAGDVANRYVPELGGFERSEHWNSARSQGAAAARSMLDAAPTAPEVPFGWSTQYGVNLQFAGRIGADDELVIRGADTETPAVLALRAGRLVGAAGLGCPGEMRTARGLIADGAHLDPQACAQGPLESAVRDQESVRVR</sequence>
<comment type="caution">
    <text evidence="7">The sequence shown here is derived from an EMBL/GenBank/DDBJ whole genome shotgun (WGS) entry which is preliminary data.</text>
</comment>
<keyword evidence="3" id="KW-0274">FAD</keyword>
<dbReference type="InterPro" id="IPR023753">
    <property type="entry name" value="FAD/NAD-binding_dom"/>
</dbReference>
<dbReference type="InterPro" id="IPR016156">
    <property type="entry name" value="FAD/NAD-linked_Rdtase_dimer_sf"/>
</dbReference>
<dbReference type="GO" id="GO:0016651">
    <property type="term" value="F:oxidoreductase activity, acting on NAD(P)H"/>
    <property type="evidence" value="ECO:0007669"/>
    <property type="project" value="TreeGrafter"/>
</dbReference>
<dbReference type="SUPFAM" id="SSF51905">
    <property type="entry name" value="FAD/NAD(P)-binding domain"/>
    <property type="match status" value="1"/>
</dbReference>
<dbReference type="Gene3D" id="3.50.50.60">
    <property type="entry name" value="FAD/NAD(P)-binding domain"/>
    <property type="match status" value="2"/>
</dbReference>
<evidence type="ECO:0000313" key="7">
    <source>
        <dbReference type="EMBL" id="TLF77577.1"/>
    </source>
</evidence>
<dbReference type="AlphaFoldDB" id="A0A5R8NS74"/>
<dbReference type="Gene3D" id="3.30.390.30">
    <property type="match status" value="1"/>
</dbReference>
<dbReference type="Proteomes" id="UP000306378">
    <property type="component" value="Unassembled WGS sequence"/>
</dbReference>
<keyword evidence="4" id="KW-0560">Oxidoreductase</keyword>
<evidence type="ECO:0000256" key="3">
    <source>
        <dbReference type="ARBA" id="ARBA00022827"/>
    </source>
</evidence>
<dbReference type="Pfam" id="PF07992">
    <property type="entry name" value="Pyr_redox_2"/>
    <property type="match status" value="1"/>
</dbReference>
<dbReference type="EMBL" id="VBUT01000005">
    <property type="protein sequence ID" value="TLF77577.1"/>
    <property type="molecule type" value="Genomic_DNA"/>
</dbReference>
<evidence type="ECO:0000313" key="8">
    <source>
        <dbReference type="Proteomes" id="UP000306378"/>
    </source>
</evidence>
<comment type="cofactor">
    <cofactor evidence="1">
        <name>FAD</name>
        <dbReference type="ChEBI" id="CHEBI:57692"/>
    </cofactor>
</comment>
<dbReference type="GO" id="GO:0005737">
    <property type="term" value="C:cytoplasm"/>
    <property type="evidence" value="ECO:0007669"/>
    <property type="project" value="TreeGrafter"/>
</dbReference>
<protein>
    <submittedName>
        <fullName evidence="7">FAD-dependent oxidoreductase</fullName>
    </submittedName>
</protein>
<dbReference type="PRINTS" id="PR00368">
    <property type="entry name" value="FADPNR"/>
</dbReference>
<dbReference type="PRINTS" id="PR00411">
    <property type="entry name" value="PNDRDTASEI"/>
</dbReference>
<feature type="domain" description="FAD/NAD(P)-binding" evidence="5">
    <location>
        <begin position="4"/>
        <end position="298"/>
    </location>
</feature>
<keyword evidence="2" id="KW-0285">Flavoprotein</keyword>
<feature type="domain" description="Reductase C-terminal" evidence="6">
    <location>
        <begin position="319"/>
        <end position="391"/>
    </location>
</feature>
<dbReference type="Pfam" id="PF14759">
    <property type="entry name" value="Reductase_C"/>
    <property type="match status" value="1"/>
</dbReference>
<dbReference type="PANTHER" id="PTHR43557">
    <property type="entry name" value="APOPTOSIS-INDUCING FACTOR 1"/>
    <property type="match status" value="1"/>
</dbReference>